<evidence type="ECO:0000313" key="2">
    <source>
        <dbReference type="Proteomes" id="UP000004221"/>
    </source>
</evidence>
<name>I4EFY8_9BACT</name>
<protein>
    <submittedName>
        <fullName evidence="1">Uncharacterized protein</fullName>
    </submittedName>
</protein>
<gene>
    <name evidence="1" type="ORF">NITHO_2500007</name>
</gene>
<sequence>METQFQHMARMVMTALVSRAMEDLAVGMACELGYESSYEPVADDTCPSDADLAHALREPVSGAAIMNDLCMLLGIEPPAVVSLALDEVSIPAR</sequence>
<proteinExistence type="predicted"/>
<dbReference type="EMBL" id="CAGS01000169">
    <property type="protein sequence ID" value="CCF83600.1"/>
    <property type="molecule type" value="Genomic_DNA"/>
</dbReference>
<accession>I4EFY8</accession>
<dbReference type="AlphaFoldDB" id="I4EFY8"/>
<dbReference type="Proteomes" id="UP000004221">
    <property type="component" value="Unassembled WGS sequence"/>
</dbReference>
<keyword evidence="2" id="KW-1185">Reference proteome</keyword>
<reference evidence="1 2" key="1">
    <citation type="journal article" date="2012" name="ISME J.">
        <title>Nitrification expanded: discovery, physiology and genomics of a nitrite-oxidizing bacterium from the phylum Chloroflexi.</title>
        <authorList>
            <person name="Sorokin D.Y."/>
            <person name="Lucker S."/>
            <person name="Vejmelkova D."/>
            <person name="Kostrikina N.A."/>
            <person name="Kleerebezem R."/>
            <person name="Rijpstra W.I."/>
            <person name="Damste J.S."/>
            <person name="Le Paslier D."/>
            <person name="Muyzer G."/>
            <person name="Wagner M."/>
            <person name="van Loosdrecht M.C."/>
            <person name="Daims H."/>
        </authorList>
    </citation>
    <scope>NUCLEOTIDE SEQUENCE [LARGE SCALE GENOMIC DNA]</scope>
    <source>
        <strain evidence="2">none</strain>
    </source>
</reference>
<evidence type="ECO:0000313" key="1">
    <source>
        <dbReference type="EMBL" id="CCF83600.1"/>
    </source>
</evidence>
<comment type="caution">
    <text evidence="1">The sequence shown here is derived from an EMBL/GenBank/DDBJ whole genome shotgun (WGS) entry which is preliminary data.</text>
</comment>
<organism evidence="1 2">
    <name type="scientific">Nitrolancea hollandica Lb</name>
    <dbReference type="NCBI Taxonomy" id="1129897"/>
    <lineage>
        <taxon>Bacteria</taxon>
        <taxon>Pseudomonadati</taxon>
        <taxon>Thermomicrobiota</taxon>
        <taxon>Thermomicrobia</taxon>
        <taxon>Sphaerobacterales</taxon>
        <taxon>Sphaerobacterineae</taxon>
        <taxon>Sphaerobacteraceae</taxon>
        <taxon>Nitrolancea</taxon>
    </lineage>
</organism>